<dbReference type="STRING" id="930992.A0A0D0AIW0"/>
<sequence>LVKYGKKWTAHRVLVEQNKALIHQETGEMPGSETMIAKWPEATKTVPAGLSAEEKEEANVLADKWNNEAAPPEVQANLAESKGADMIEHFTTEMFKQAGMRVFVMLAWRDSRGKLMLGAHDHNDQCGAAESF</sequence>
<dbReference type="AlphaFoldDB" id="A0A0D0AIW0"/>
<evidence type="ECO:0000313" key="1">
    <source>
        <dbReference type="EMBL" id="KIK31908.1"/>
    </source>
</evidence>
<gene>
    <name evidence="1" type="ORF">CY34DRAFT_34528</name>
</gene>
<dbReference type="InParanoid" id="A0A0D0AIW0"/>
<proteinExistence type="predicted"/>
<reference evidence="1 2" key="1">
    <citation type="submission" date="2014-04" db="EMBL/GenBank/DDBJ databases">
        <authorList>
            <consortium name="DOE Joint Genome Institute"/>
            <person name="Kuo A."/>
            <person name="Ruytinx J."/>
            <person name="Rineau F."/>
            <person name="Colpaert J."/>
            <person name="Kohler A."/>
            <person name="Nagy L.G."/>
            <person name="Floudas D."/>
            <person name="Copeland A."/>
            <person name="Barry K.W."/>
            <person name="Cichocki N."/>
            <person name="Veneault-Fourrey C."/>
            <person name="LaButti K."/>
            <person name="Lindquist E.A."/>
            <person name="Lipzen A."/>
            <person name="Lundell T."/>
            <person name="Morin E."/>
            <person name="Murat C."/>
            <person name="Sun H."/>
            <person name="Tunlid A."/>
            <person name="Henrissat B."/>
            <person name="Grigoriev I.V."/>
            <person name="Hibbett D.S."/>
            <person name="Martin F."/>
            <person name="Nordberg H.P."/>
            <person name="Cantor M.N."/>
            <person name="Hua S.X."/>
        </authorList>
    </citation>
    <scope>NUCLEOTIDE SEQUENCE [LARGE SCALE GENOMIC DNA]</scope>
    <source>
        <strain evidence="1 2">UH-Slu-Lm8-n1</strain>
    </source>
</reference>
<dbReference type="EMBL" id="KN836542">
    <property type="protein sequence ID" value="KIK31908.1"/>
    <property type="molecule type" value="Genomic_DNA"/>
</dbReference>
<reference evidence="2" key="2">
    <citation type="submission" date="2015-01" db="EMBL/GenBank/DDBJ databases">
        <title>Evolutionary Origins and Diversification of the Mycorrhizal Mutualists.</title>
        <authorList>
            <consortium name="DOE Joint Genome Institute"/>
            <consortium name="Mycorrhizal Genomics Consortium"/>
            <person name="Kohler A."/>
            <person name="Kuo A."/>
            <person name="Nagy L.G."/>
            <person name="Floudas D."/>
            <person name="Copeland A."/>
            <person name="Barry K.W."/>
            <person name="Cichocki N."/>
            <person name="Veneault-Fourrey C."/>
            <person name="LaButti K."/>
            <person name="Lindquist E.A."/>
            <person name="Lipzen A."/>
            <person name="Lundell T."/>
            <person name="Morin E."/>
            <person name="Murat C."/>
            <person name="Riley R."/>
            <person name="Ohm R."/>
            <person name="Sun H."/>
            <person name="Tunlid A."/>
            <person name="Henrissat B."/>
            <person name="Grigoriev I.V."/>
            <person name="Hibbett D.S."/>
            <person name="Martin F."/>
        </authorList>
    </citation>
    <scope>NUCLEOTIDE SEQUENCE [LARGE SCALE GENOMIC DNA]</scope>
    <source>
        <strain evidence="2">UH-Slu-Lm8-n1</strain>
    </source>
</reference>
<feature type="non-terminal residue" evidence="1">
    <location>
        <position position="1"/>
    </location>
</feature>
<dbReference type="HOGENOM" id="CLU_146428_0_0_1"/>
<organism evidence="1 2">
    <name type="scientific">Suillus luteus UH-Slu-Lm8-n1</name>
    <dbReference type="NCBI Taxonomy" id="930992"/>
    <lineage>
        <taxon>Eukaryota</taxon>
        <taxon>Fungi</taxon>
        <taxon>Dikarya</taxon>
        <taxon>Basidiomycota</taxon>
        <taxon>Agaricomycotina</taxon>
        <taxon>Agaricomycetes</taxon>
        <taxon>Agaricomycetidae</taxon>
        <taxon>Boletales</taxon>
        <taxon>Suillineae</taxon>
        <taxon>Suillaceae</taxon>
        <taxon>Suillus</taxon>
    </lineage>
</organism>
<keyword evidence="2" id="KW-1185">Reference proteome</keyword>
<dbReference type="OrthoDB" id="2681516at2759"/>
<accession>A0A0D0AIW0</accession>
<feature type="non-terminal residue" evidence="1">
    <location>
        <position position="132"/>
    </location>
</feature>
<name>A0A0D0AIW0_9AGAM</name>
<evidence type="ECO:0000313" key="2">
    <source>
        <dbReference type="Proteomes" id="UP000054485"/>
    </source>
</evidence>
<protein>
    <submittedName>
        <fullName evidence="1">Uncharacterized protein</fullName>
    </submittedName>
</protein>
<dbReference type="Proteomes" id="UP000054485">
    <property type="component" value="Unassembled WGS sequence"/>
</dbReference>